<organism evidence="10 11">
    <name type="scientific">Actinokineospora terrae</name>
    <dbReference type="NCBI Taxonomy" id="155974"/>
    <lineage>
        <taxon>Bacteria</taxon>
        <taxon>Bacillati</taxon>
        <taxon>Actinomycetota</taxon>
        <taxon>Actinomycetes</taxon>
        <taxon>Pseudonocardiales</taxon>
        <taxon>Pseudonocardiaceae</taxon>
        <taxon>Actinokineospora</taxon>
    </lineage>
</organism>
<dbReference type="AlphaFoldDB" id="A0A1H9LBU6"/>
<dbReference type="EMBL" id="FOGI01000001">
    <property type="protein sequence ID" value="SER08991.1"/>
    <property type="molecule type" value="Genomic_DNA"/>
</dbReference>
<dbReference type="CDD" id="cd06445">
    <property type="entry name" value="ATase"/>
    <property type="match status" value="1"/>
</dbReference>
<reference evidence="11" key="1">
    <citation type="submission" date="2016-10" db="EMBL/GenBank/DDBJ databases">
        <authorList>
            <person name="Varghese N."/>
            <person name="Submissions S."/>
        </authorList>
    </citation>
    <scope>NUCLEOTIDE SEQUENCE [LARGE SCALE GENOMIC DNA]</scope>
    <source>
        <strain evidence="11">DSM 44260</strain>
    </source>
</reference>
<keyword evidence="11" id="KW-1185">Reference proteome</keyword>
<dbReference type="Proteomes" id="UP000199051">
    <property type="component" value="Unassembled WGS sequence"/>
</dbReference>
<evidence type="ECO:0000313" key="11">
    <source>
        <dbReference type="Proteomes" id="UP000199051"/>
    </source>
</evidence>
<dbReference type="NCBIfam" id="TIGR00589">
    <property type="entry name" value="ogt"/>
    <property type="match status" value="1"/>
</dbReference>
<evidence type="ECO:0000256" key="7">
    <source>
        <dbReference type="ARBA" id="ARBA00023204"/>
    </source>
</evidence>
<dbReference type="Gene3D" id="3.30.160.70">
    <property type="entry name" value="Methylated DNA-protein cysteine methyltransferase domain"/>
    <property type="match status" value="1"/>
</dbReference>
<comment type="catalytic activity">
    <reaction evidence="8">
        <text>a 6-O-methyl-2'-deoxyguanosine in DNA + L-cysteinyl-[protein] = S-methyl-L-cysteinyl-[protein] + a 2'-deoxyguanosine in DNA</text>
        <dbReference type="Rhea" id="RHEA:24000"/>
        <dbReference type="Rhea" id="RHEA-COMP:10131"/>
        <dbReference type="Rhea" id="RHEA-COMP:10132"/>
        <dbReference type="Rhea" id="RHEA-COMP:11367"/>
        <dbReference type="Rhea" id="RHEA-COMP:11368"/>
        <dbReference type="ChEBI" id="CHEBI:29950"/>
        <dbReference type="ChEBI" id="CHEBI:82612"/>
        <dbReference type="ChEBI" id="CHEBI:85445"/>
        <dbReference type="ChEBI" id="CHEBI:85448"/>
        <dbReference type="EC" id="2.1.1.63"/>
    </reaction>
</comment>
<keyword evidence="7" id="KW-0234">DNA repair</keyword>
<protein>
    <recommendedName>
        <fullName evidence="3">methylated-DNA--[protein]-cysteine S-methyltransferase</fullName>
        <ecNumber evidence="3">2.1.1.63</ecNumber>
    </recommendedName>
</protein>
<dbReference type="STRING" id="155974.SAMN04487818_101547"/>
<evidence type="ECO:0000256" key="3">
    <source>
        <dbReference type="ARBA" id="ARBA00011918"/>
    </source>
</evidence>
<dbReference type="GO" id="GO:0032259">
    <property type="term" value="P:methylation"/>
    <property type="evidence" value="ECO:0007669"/>
    <property type="project" value="UniProtKB-KW"/>
</dbReference>
<dbReference type="PROSITE" id="PS00374">
    <property type="entry name" value="MGMT"/>
    <property type="match status" value="1"/>
</dbReference>
<keyword evidence="5 10" id="KW-0808">Transferase</keyword>
<dbReference type="PANTHER" id="PTHR10815">
    <property type="entry name" value="METHYLATED-DNA--PROTEIN-CYSTEINE METHYLTRANSFERASE"/>
    <property type="match status" value="1"/>
</dbReference>
<evidence type="ECO:0000256" key="8">
    <source>
        <dbReference type="ARBA" id="ARBA00049348"/>
    </source>
</evidence>
<evidence type="ECO:0000256" key="1">
    <source>
        <dbReference type="ARBA" id="ARBA00001286"/>
    </source>
</evidence>
<gene>
    <name evidence="10" type="ORF">SAMN04487818_101547</name>
</gene>
<dbReference type="GO" id="GO:0003908">
    <property type="term" value="F:methylated-DNA-[protein]-cysteine S-methyltransferase activity"/>
    <property type="evidence" value="ECO:0007669"/>
    <property type="project" value="UniProtKB-EC"/>
</dbReference>
<dbReference type="FunFam" id="1.10.10.10:FF:000214">
    <property type="entry name" value="Methylated-DNA--protein-cysteine methyltransferase"/>
    <property type="match status" value="1"/>
</dbReference>
<dbReference type="InterPro" id="IPR014048">
    <property type="entry name" value="MethylDNA_cys_MeTrfase_DNA-bd"/>
</dbReference>
<dbReference type="InterPro" id="IPR001497">
    <property type="entry name" value="MethylDNA_cys_MeTrfase_AS"/>
</dbReference>
<dbReference type="GO" id="GO:0006281">
    <property type="term" value="P:DNA repair"/>
    <property type="evidence" value="ECO:0007669"/>
    <property type="project" value="UniProtKB-KW"/>
</dbReference>
<evidence type="ECO:0000256" key="4">
    <source>
        <dbReference type="ARBA" id="ARBA00022603"/>
    </source>
</evidence>
<proteinExistence type="inferred from homology"/>
<dbReference type="PANTHER" id="PTHR10815:SF13">
    <property type="entry name" value="METHYLATED-DNA--PROTEIN-CYSTEINE METHYLTRANSFERASE"/>
    <property type="match status" value="1"/>
</dbReference>
<dbReference type="Gene3D" id="1.10.10.10">
    <property type="entry name" value="Winged helix-like DNA-binding domain superfamily/Winged helix DNA-binding domain"/>
    <property type="match status" value="1"/>
</dbReference>
<dbReference type="SUPFAM" id="SSF46767">
    <property type="entry name" value="Methylated DNA-protein cysteine methyltransferase, C-terminal domain"/>
    <property type="match status" value="1"/>
</dbReference>
<keyword evidence="4 10" id="KW-0489">Methyltransferase</keyword>
<accession>A0A1H9LBU6</accession>
<sequence>MPDPTNPVVIPMSVTVRSTVTEFGELSVAARDGAVVGCQFMPADQLAQRFGGTRDDERDLAERAVAEVEAYLAGETREFATPVRLGVSEFDNRVLAALTERVPYGKTVSYGWLARELDLPVAASRAVGKALAGNPVLVFVPCHRVVGSSGALTGYAGGLQVKRGLLDLESTPDSDDLRLF</sequence>
<comment type="similarity">
    <text evidence="2">Belongs to the MGMT family.</text>
</comment>
<dbReference type="EC" id="2.1.1.63" evidence="3"/>
<dbReference type="InterPro" id="IPR036217">
    <property type="entry name" value="MethylDNA_cys_MeTrfase_DNAb"/>
</dbReference>
<evidence type="ECO:0000256" key="5">
    <source>
        <dbReference type="ARBA" id="ARBA00022679"/>
    </source>
</evidence>
<evidence type="ECO:0000256" key="2">
    <source>
        <dbReference type="ARBA" id="ARBA00008711"/>
    </source>
</evidence>
<evidence type="ECO:0000256" key="6">
    <source>
        <dbReference type="ARBA" id="ARBA00022763"/>
    </source>
</evidence>
<evidence type="ECO:0000313" key="10">
    <source>
        <dbReference type="EMBL" id="SER08991.1"/>
    </source>
</evidence>
<name>A0A1H9LBU6_9PSEU</name>
<keyword evidence="6" id="KW-0227">DNA damage</keyword>
<dbReference type="Pfam" id="PF01035">
    <property type="entry name" value="DNA_binding_1"/>
    <property type="match status" value="1"/>
</dbReference>
<comment type="catalytic activity">
    <reaction evidence="1">
        <text>a 4-O-methyl-thymidine in DNA + L-cysteinyl-[protein] = a thymidine in DNA + S-methyl-L-cysteinyl-[protein]</text>
        <dbReference type="Rhea" id="RHEA:53428"/>
        <dbReference type="Rhea" id="RHEA-COMP:10131"/>
        <dbReference type="Rhea" id="RHEA-COMP:10132"/>
        <dbReference type="Rhea" id="RHEA-COMP:13555"/>
        <dbReference type="Rhea" id="RHEA-COMP:13556"/>
        <dbReference type="ChEBI" id="CHEBI:29950"/>
        <dbReference type="ChEBI" id="CHEBI:82612"/>
        <dbReference type="ChEBI" id="CHEBI:137386"/>
        <dbReference type="ChEBI" id="CHEBI:137387"/>
        <dbReference type="EC" id="2.1.1.63"/>
    </reaction>
</comment>
<evidence type="ECO:0000259" key="9">
    <source>
        <dbReference type="Pfam" id="PF01035"/>
    </source>
</evidence>
<dbReference type="InterPro" id="IPR036388">
    <property type="entry name" value="WH-like_DNA-bd_sf"/>
</dbReference>
<feature type="domain" description="Methylated-DNA-[protein]-cysteine S-methyltransferase DNA binding" evidence="9">
    <location>
        <begin position="89"/>
        <end position="170"/>
    </location>
</feature>